<organism evidence="1 2">
    <name type="scientific">Rhizobium leguminosarum bv. viciae</name>
    <dbReference type="NCBI Taxonomy" id="387"/>
    <lineage>
        <taxon>Bacteria</taxon>
        <taxon>Pseudomonadati</taxon>
        <taxon>Pseudomonadota</taxon>
        <taxon>Alphaproteobacteria</taxon>
        <taxon>Hyphomicrobiales</taxon>
        <taxon>Rhizobiaceae</taxon>
        <taxon>Rhizobium/Agrobacterium group</taxon>
        <taxon>Rhizobium</taxon>
    </lineage>
</organism>
<gene>
    <name evidence="1" type="ORF">HB770_20945</name>
</gene>
<evidence type="ECO:0000313" key="1">
    <source>
        <dbReference type="EMBL" id="QND42974.1"/>
    </source>
</evidence>
<accession>A0A7G6RL42</accession>
<proteinExistence type="predicted"/>
<protein>
    <submittedName>
        <fullName evidence="1">Uncharacterized protein</fullName>
    </submittedName>
</protein>
<dbReference type="AlphaFoldDB" id="A0A7G6RL42"/>
<evidence type="ECO:0000313" key="2">
    <source>
        <dbReference type="Proteomes" id="UP000515518"/>
    </source>
</evidence>
<dbReference type="Proteomes" id="UP000515518">
    <property type="component" value="Chromosome"/>
</dbReference>
<reference evidence="2" key="1">
    <citation type="journal article" date="2020" name="Mol. Plant Microbe">
        <title>Rhizobial microsymbionts of the narrowly endemic Oxytropis species growing in Kamchatka are characterized by significant genetic diversity and possess a set of genes that are associated with T3SS and T6SS secretion systems and can affect the development of symbiosis.</title>
        <authorList>
            <person name="Safronova V."/>
            <person name="Guro P."/>
            <person name="Sazanova A."/>
            <person name="Kuznetsova I."/>
            <person name="Belimov A."/>
            <person name="Yakubov V."/>
            <person name="Chirak E."/>
            <person name="Afonin A."/>
            <person name="Gogolev Y."/>
            <person name="Andronov E."/>
            <person name="Tikhonovich I."/>
        </authorList>
    </citation>
    <scope>NUCLEOTIDE SEQUENCE [LARGE SCALE GENOMIC DNA]</scope>
    <source>
        <strain evidence="2">RCAM0610</strain>
    </source>
</reference>
<dbReference type="EMBL" id="CP050549">
    <property type="protein sequence ID" value="QND42974.1"/>
    <property type="molecule type" value="Genomic_DNA"/>
</dbReference>
<sequence length="87" mass="9769">MGSIMDAGHEAARERGRPSNVYVGSIREADVGVQYTDVAGTTITDHALLNEFKMAAQSLIEVWSEGEKCDYPEELQRHVDWFRELLA</sequence>
<name>A0A7G6RL42_RHILV</name>